<reference evidence="1 2" key="1">
    <citation type="submission" date="2006-03" db="EMBL/GenBank/DDBJ databases">
        <title>Complete sequence of Rhodopseudomonas palustris BisB5.</title>
        <authorList>
            <consortium name="US DOE Joint Genome Institute"/>
            <person name="Copeland A."/>
            <person name="Lucas S."/>
            <person name="Lapidus A."/>
            <person name="Barry K."/>
            <person name="Detter J.C."/>
            <person name="Glavina del Rio T."/>
            <person name="Hammon N."/>
            <person name="Israni S."/>
            <person name="Dalin E."/>
            <person name="Tice H."/>
            <person name="Pitluck S."/>
            <person name="Chain P."/>
            <person name="Malfatti S."/>
            <person name="Shin M."/>
            <person name="Vergez L."/>
            <person name="Schmutz J."/>
            <person name="Larimer F."/>
            <person name="Land M."/>
            <person name="Hauser L."/>
            <person name="Pelletier D.A."/>
            <person name="Kyrpides N."/>
            <person name="Lykidis A."/>
            <person name="Oda Y."/>
            <person name="Harwood C.S."/>
            <person name="Richardson P."/>
        </authorList>
    </citation>
    <scope>NUCLEOTIDE SEQUENCE [LARGE SCALE GENOMIC DNA]</scope>
    <source>
        <strain evidence="1 2">BisB5</strain>
    </source>
</reference>
<evidence type="ECO:0000313" key="2">
    <source>
        <dbReference type="Proteomes" id="UP000001818"/>
    </source>
</evidence>
<evidence type="ECO:0000313" key="1">
    <source>
        <dbReference type="EMBL" id="ABE38601.1"/>
    </source>
</evidence>
<name>Q13BD8_RHOPS</name>
<dbReference type="HOGENOM" id="CLU_2481273_0_0_5"/>
<sequence length="87" mass="9631">MQACFLGRWTIPSDARGLSGTRQPIVDLESQPMSMTELDALSIEVLKSARGDAGWNLSKEECGRVGPRARRSRRRCDANARVDGGRR</sequence>
<dbReference type="STRING" id="316057.RPD_1363"/>
<organism evidence="1 2">
    <name type="scientific">Rhodopseudomonas palustris (strain BisB5)</name>
    <dbReference type="NCBI Taxonomy" id="316057"/>
    <lineage>
        <taxon>Bacteria</taxon>
        <taxon>Pseudomonadati</taxon>
        <taxon>Pseudomonadota</taxon>
        <taxon>Alphaproteobacteria</taxon>
        <taxon>Hyphomicrobiales</taxon>
        <taxon>Nitrobacteraceae</taxon>
        <taxon>Rhodopseudomonas</taxon>
    </lineage>
</organism>
<dbReference type="KEGG" id="rpd:RPD_1363"/>
<protein>
    <submittedName>
        <fullName evidence="1">Uncharacterized protein</fullName>
    </submittedName>
</protein>
<dbReference type="EMBL" id="CP000283">
    <property type="protein sequence ID" value="ABE38601.1"/>
    <property type="molecule type" value="Genomic_DNA"/>
</dbReference>
<dbReference type="AlphaFoldDB" id="Q13BD8"/>
<proteinExistence type="predicted"/>
<accession>Q13BD8</accession>
<gene>
    <name evidence="1" type="ordered locus">RPD_1363</name>
</gene>
<dbReference type="Proteomes" id="UP000001818">
    <property type="component" value="Chromosome"/>
</dbReference>